<dbReference type="PANTHER" id="PTHR48069">
    <property type="entry name" value="DIHYDROFOLATE REDUCTASE"/>
    <property type="match status" value="1"/>
</dbReference>
<evidence type="ECO:0000256" key="4">
    <source>
        <dbReference type="ARBA" id="ARBA00022563"/>
    </source>
</evidence>
<evidence type="ECO:0000313" key="9">
    <source>
        <dbReference type="EMBL" id="TFK97491.1"/>
    </source>
</evidence>
<dbReference type="PROSITE" id="PS51330">
    <property type="entry name" value="DHFR_2"/>
    <property type="match status" value="1"/>
</dbReference>
<dbReference type="Gene3D" id="3.40.430.10">
    <property type="entry name" value="Dihydrofolate Reductase, subunit A"/>
    <property type="match status" value="1"/>
</dbReference>
<evidence type="ECO:0000256" key="7">
    <source>
        <dbReference type="RuleBase" id="RU004474"/>
    </source>
</evidence>
<evidence type="ECO:0000256" key="1">
    <source>
        <dbReference type="ARBA" id="ARBA00004903"/>
    </source>
</evidence>
<comment type="similarity">
    <text evidence="7">Belongs to the dihydrofolate reductase family.</text>
</comment>
<dbReference type="EC" id="1.5.1.3" evidence="2"/>
<dbReference type="InterPro" id="IPR001796">
    <property type="entry name" value="DHFR_dom"/>
</dbReference>
<evidence type="ECO:0000256" key="3">
    <source>
        <dbReference type="ARBA" id="ARBA00018886"/>
    </source>
</evidence>
<proteinExistence type="inferred from homology"/>
<dbReference type="EMBL" id="ML178847">
    <property type="protein sequence ID" value="TFK97491.1"/>
    <property type="molecule type" value="Genomic_DNA"/>
</dbReference>
<dbReference type="AlphaFoldDB" id="A0A5C3Q6S1"/>
<keyword evidence="4" id="KW-0554">One-carbon metabolism</keyword>
<dbReference type="GO" id="GO:0005739">
    <property type="term" value="C:mitochondrion"/>
    <property type="evidence" value="ECO:0007669"/>
    <property type="project" value="TreeGrafter"/>
</dbReference>
<dbReference type="GO" id="GO:0046654">
    <property type="term" value="P:tetrahydrofolate biosynthetic process"/>
    <property type="evidence" value="ECO:0007669"/>
    <property type="project" value="UniProtKB-UniPathway"/>
</dbReference>
<dbReference type="UniPathway" id="UPA00077">
    <property type="reaction ID" value="UER00158"/>
</dbReference>
<dbReference type="Proteomes" id="UP000305067">
    <property type="component" value="Unassembled WGS sequence"/>
</dbReference>
<dbReference type="GO" id="GO:0004146">
    <property type="term" value="F:dihydrofolate reductase activity"/>
    <property type="evidence" value="ECO:0007669"/>
    <property type="project" value="UniProtKB-EC"/>
</dbReference>
<dbReference type="Pfam" id="PF00186">
    <property type="entry name" value="DHFR_1"/>
    <property type="match status" value="1"/>
</dbReference>
<dbReference type="PANTHER" id="PTHR48069:SF3">
    <property type="entry name" value="DIHYDROFOLATE REDUCTASE"/>
    <property type="match status" value="1"/>
</dbReference>
<dbReference type="InterPro" id="IPR017925">
    <property type="entry name" value="DHFR_CS"/>
</dbReference>
<dbReference type="InterPro" id="IPR024072">
    <property type="entry name" value="DHFR-like_dom_sf"/>
</dbReference>
<organism evidence="9 10">
    <name type="scientific">Pterulicium gracile</name>
    <dbReference type="NCBI Taxonomy" id="1884261"/>
    <lineage>
        <taxon>Eukaryota</taxon>
        <taxon>Fungi</taxon>
        <taxon>Dikarya</taxon>
        <taxon>Basidiomycota</taxon>
        <taxon>Agaricomycotina</taxon>
        <taxon>Agaricomycetes</taxon>
        <taxon>Agaricomycetidae</taxon>
        <taxon>Agaricales</taxon>
        <taxon>Pleurotineae</taxon>
        <taxon>Pterulaceae</taxon>
        <taxon>Pterulicium</taxon>
    </lineage>
</organism>
<evidence type="ECO:0000259" key="8">
    <source>
        <dbReference type="PROSITE" id="PS51330"/>
    </source>
</evidence>
<sequence>MTSSRLTLILAATASNGIGKSNHLPWRLPKEMSYFSRVTSFVPPNNTSDEPEVKMNAVVMGRKSWEAIPDKYRPLAGRVNVVVSRNEEYTITKKDCKAVPTLLYTTSLAGAISSLTSTSPTPLAAFAHHPDHATTPHLNRVFIIGGGQLYDAALDLRTPSHGSFADRILVTRIYEPDYECDVFFPDFLKVDHAGTGVTPWRRASHEELEGWVGIGVPRGIVEEKDAKYEFQMWTSGSGLSTSPGIRSSGNWELWMLHEFPDPTSSLCICTLRPAGVVLVPALPSSCSLTRVFFLAADH</sequence>
<dbReference type="SUPFAM" id="SSF53597">
    <property type="entry name" value="Dihydrofolate reductase-like"/>
    <property type="match status" value="1"/>
</dbReference>
<dbReference type="GO" id="GO:0050661">
    <property type="term" value="F:NADP binding"/>
    <property type="evidence" value="ECO:0007669"/>
    <property type="project" value="InterPro"/>
</dbReference>
<evidence type="ECO:0000256" key="6">
    <source>
        <dbReference type="ARBA" id="ARBA00023002"/>
    </source>
</evidence>
<dbReference type="OrthoDB" id="414698at2759"/>
<evidence type="ECO:0000256" key="2">
    <source>
        <dbReference type="ARBA" id="ARBA00012856"/>
    </source>
</evidence>
<dbReference type="CDD" id="cd00209">
    <property type="entry name" value="DHFR"/>
    <property type="match status" value="1"/>
</dbReference>
<dbReference type="InterPro" id="IPR012259">
    <property type="entry name" value="DHFR"/>
</dbReference>
<evidence type="ECO:0000313" key="10">
    <source>
        <dbReference type="Proteomes" id="UP000305067"/>
    </source>
</evidence>
<keyword evidence="10" id="KW-1185">Reference proteome</keyword>
<gene>
    <name evidence="9" type="ORF">BDV98DRAFT_658594</name>
</gene>
<dbReference type="GO" id="GO:0046452">
    <property type="term" value="P:dihydrofolate metabolic process"/>
    <property type="evidence" value="ECO:0007669"/>
    <property type="project" value="TreeGrafter"/>
</dbReference>
<reference evidence="9 10" key="1">
    <citation type="journal article" date="2019" name="Nat. Ecol. Evol.">
        <title>Megaphylogeny resolves global patterns of mushroom evolution.</title>
        <authorList>
            <person name="Varga T."/>
            <person name="Krizsan K."/>
            <person name="Foldi C."/>
            <person name="Dima B."/>
            <person name="Sanchez-Garcia M."/>
            <person name="Sanchez-Ramirez S."/>
            <person name="Szollosi G.J."/>
            <person name="Szarkandi J.G."/>
            <person name="Papp V."/>
            <person name="Albert L."/>
            <person name="Andreopoulos W."/>
            <person name="Angelini C."/>
            <person name="Antonin V."/>
            <person name="Barry K.W."/>
            <person name="Bougher N.L."/>
            <person name="Buchanan P."/>
            <person name="Buyck B."/>
            <person name="Bense V."/>
            <person name="Catcheside P."/>
            <person name="Chovatia M."/>
            <person name="Cooper J."/>
            <person name="Damon W."/>
            <person name="Desjardin D."/>
            <person name="Finy P."/>
            <person name="Geml J."/>
            <person name="Haridas S."/>
            <person name="Hughes K."/>
            <person name="Justo A."/>
            <person name="Karasinski D."/>
            <person name="Kautmanova I."/>
            <person name="Kiss B."/>
            <person name="Kocsube S."/>
            <person name="Kotiranta H."/>
            <person name="LaButti K.M."/>
            <person name="Lechner B.E."/>
            <person name="Liimatainen K."/>
            <person name="Lipzen A."/>
            <person name="Lukacs Z."/>
            <person name="Mihaltcheva S."/>
            <person name="Morgado L.N."/>
            <person name="Niskanen T."/>
            <person name="Noordeloos M.E."/>
            <person name="Ohm R.A."/>
            <person name="Ortiz-Santana B."/>
            <person name="Ovrebo C."/>
            <person name="Racz N."/>
            <person name="Riley R."/>
            <person name="Savchenko A."/>
            <person name="Shiryaev A."/>
            <person name="Soop K."/>
            <person name="Spirin V."/>
            <person name="Szebenyi C."/>
            <person name="Tomsovsky M."/>
            <person name="Tulloss R.E."/>
            <person name="Uehling J."/>
            <person name="Grigoriev I.V."/>
            <person name="Vagvolgyi C."/>
            <person name="Papp T."/>
            <person name="Martin F.M."/>
            <person name="Miettinen O."/>
            <person name="Hibbett D.S."/>
            <person name="Nagy L.G."/>
        </authorList>
    </citation>
    <scope>NUCLEOTIDE SEQUENCE [LARGE SCALE GENOMIC DNA]</scope>
    <source>
        <strain evidence="9 10">CBS 309.79</strain>
    </source>
</reference>
<dbReference type="GO" id="GO:0046655">
    <property type="term" value="P:folic acid metabolic process"/>
    <property type="evidence" value="ECO:0007669"/>
    <property type="project" value="TreeGrafter"/>
</dbReference>
<dbReference type="STRING" id="1884261.A0A5C3Q6S1"/>
<comment type="pathway">
    <text evidence="1">Cofactor biosynthesis; tetrahydrofolate biosynthesis; 5,6,7,8-tetrahydrofolate from 7,8-dihydrofolate: step 1/1.</text>
</comment>
<feature type="domain" description="DHFR" evidence="8">
    <location>
        <begin position="5"/>
        <end position="235"/>
    </location>
</feature>
<name>A0A5C3Q6S1_9AGAR</name>
<accession>A0A5C3Q6S1</accession>
<dbReference type="PRINTS" id="PR00070">
    <property type="entry name" value="DHFR"/>
</dbReference>
<dbReference type="PROSITE" id="PS00075">
    <property type="entry name" value="DHFR_1"/>
    <property type="match status" value="1"/>
</dbReference>
<dbReference type="GO" id="GO:0006730">
    <property type="term" value="P:one-carbon metabolic process"/>
    <property type="evidence" value="ECO:0007669"/>
    <property type="project" value="UniProtKB-KW"/>
</dbReference>
<keyword evidence="5" id="KW-0521">NADP</keyword>
<protein>
    <recommendedName>
        <fullName evidence="3">Dihydrofolate reductase</fullName>
        <ecNumber evidence="2">1.5.1.3</ecNumber>
    </recommendedName>
</protein>
<evidence type="ECO:0000256" key="5">
    <source>
        <dbReference type="ARBA" id="ARBA00022857"/>
    </source>
</evidence>
<keyword evidence="6" id="KW-0560">Oxidoreductase</keyword>